<evidence type="ECO:0000256" key="5">
    <source>
        <dbReference type="ARBA" id="ARBA00022989"/>
    </source>
</evidence>
<protein>
    <submittedName>
        <fullName evidence="9">Uncharacterized protein</fullName>
    </submittedName>
</protein>
<organism evidence="9 10">
    <name type="scientific">Chlamydomonas incerta</name>
    <dbReference type="NCBI Taxonomy" id="51695"/>
    <lineage>
        <taxon>Eukaryota</taxon>
        <taxon>Viridiplantae</taxon>
        <taxon>Chlorophyta</taxon>
        <taxon>core chlorophytes</taxon>
        <taxon>Chlorophyceae</taxon>
        <taxon>CS clade</taxon>
        <taxon>Chlamydomonadales</taxon>
        <taxon>Chlamydomonadaceae</taxon>
        <taxon>Chlamydomonas</taxon>
    </lineage>
</organism>
<keyword evidence="10" id="KW-1185">Reference proteome</keyword>
<comment type="caution">
    <text evidence="9">The sequence shown here is derived from an EMBL/GenBank/DDBJ whole genome shotgun (WGS) entry which is preliminary data.</text>
</comment>
<evidence type="ECO:0000256" key="1">
    <source>
        <dbReference type="ARBA" id="ARBA00004651"/>
    </source>
</evidence>
<keyword evidence="6 8" id="KW-0472">Membrane</keyword>
<reference evidence="9" key="1">
    <citation type="journal article" date="2020" name="bioRxiv">
        <title>Comparative genomics of Chlamydomonas.</title>
        <authorList>
            <person name="Craig R.J."/>
            <person name="Hasan A.R."/>
            <person name="Ness R.W."/>
            <person name="Keightley P.D."/>
        </authorList>
    </citation>
    <scope>NUCLEOTIDE SEQUENCE</scope>
    <source>
        <strain evidence="9">SAG 7.73</strain>
    </source>
</reference>
<keyword evidence="5 8" id="KW-1133">Transmembrane helix</keyword>
<feature type="transmembrane region" description="Helical" evidence="8">
    <location>
        <begin position="769"/>
        <end position="788"/>
    </location>
</feature>
<dbReference type="PANTHER" id="PTHR43266:SF2">
    <property type="entry name" value="MAJOR FACILITATOR SUPERFAMILY (MFS) PROFILE DOMAIN-CONTAINING PROTEIN"/>
    <property type="match status" value="1"/>
</dbReference>
<keyword evidence="3" id="KW-1003">Cell membrane</keyword>
<evidence type="ECO:0000256" key="8">
    <source>
        <dbReference type="SAM" id="Phobius"/>
    </source>
</evidence>
<feature type="region of interest" description="Disordered" evidence="7">
    <location>
        <begin position="28"/>
        <end position="52"/>
    </location>
</feature>
<feature type="region of interest" description="Disordered" evidence="7">
    <location>
        <begin position="563"/>
        <end position="584"/>
    </location>
</feature>
<dbReference type="OrthoDB" id="46230at2759"/>
<feature type="transmembrane region" description="Helical" evidence="8">
    <location>
        <begin position="483"/>
        <end position="503"/>
    </location>
</feature>
<dbReference type="AlphaFoldDB" id="A0A835SKY4"/>
<feature type="transmembrane region" description="Helical" evidence="8">
    <location>
        <begin position="509"/>
        <end position="528"/>
    </location>
</feature>
<dbReference type="InterPro" id="IPR036259">
    <property type="entry name" value="MFS_trans_sf"/>
</dbReference>
<keyword evidence="2" id="KW-0813">Transport</keyword>
<comment type="subcellular location">
    <subcellularLocation>
        <location evidence="1">Cell membrane</location>
        <topology evidence="1">Multi-pass membrane protein</topology>
    </subcellularLocation>
</comment>
<evidence type="ECO:0000256" key="2">
    <source>
        <dbReference type="ARBA" id="ARBA00022448"/>
    </source>
</evidence>
<evidence type="ECO:0000256" key="7">
    <source>
        <dbReference type="SAM" id="MobiDB-lite"/>
    </source>
</evidence>
<dbReference type="InterPro" id="IPR029058">
    <property type="entry name" value="AB_hydrolase_fold"/>
</dbReference>
<evidence type="ECO:0000313" key="10">
    <source>
        <dbReference type="Proteomes" id="UP000650467"/>
    </source>
</evidence>
<dbReference type="Gene3D" id="3.40.50.1820">
    <property type="entry name" value="alpha/beta hydrolase"/>
    <property type="match status" value="1"/>
</dbReference>
<accession>A0A835SKY4</accession>
<evidence type="ECO:0000256" key="3">
    <source>
        <dbReference type="ARBA" id="ARBA00022475"/>
    </source>
</evidence>
<dbReference type="SUPFAM" id="SSF103473">
    <property type="entry name" value="MFS general substrate transporter"/>
    <property type="match status" value="1"/>
</dbReference>
<keyword evidence="4 8" id="KW-0812">Transmembrane</keyword>
<feature type="transmembrane region" description="Helical" evidence="8">
    <location>
        <begin position="734"/>
        <end position="757"/>
    </location>
</feature>
<feature type="compositionally biased region" description="Pro residues" evidence="7">
    <location>
        <begin position="28"/>
        <end position="46"/>
    </location>
</feature>
<dbReference type="PANTHER" id="PTHR43266">
    <property type="entry name" value="MACROLIDE-EFFLUX PROTEIN"/>
    <property type="match status" value="1"/>
</dbReference>
<name>A0A835SKY4_CHLIN</name>
<evidence type="ECO:0000313" key="9">
    <source>
        <dbReference type="EMBL" id="KAG2428993.1"/>
    </source>
</evidence>
<dbReference type="CDD" id="cd06173">
    <property type="entry name" value="MFS_MefA_like"/>
    <property type="match status" value="1"/>
</dbReference>
<dbReference type="Gene3D" id="1.20.1250.20">
    <property type="entry name" value="MFS general substrate transporter like domains"/>
    <property type="match status" value="1"/>
</dbReference>
<gene>
    <name evidence="9" type="ORF">HXX76_011237</name>
</gene>
<feature type="transmembrane region" description="Helical" evidence="8">
    <location>
        <begin position="644"/>
        <end position="665"/>
    </location>
</feature>
<dbReference type="SUPFAM" id="SSF53474">
    <property type="entry name" value="alpha/beta-Hydrolases"/>
    <property type="match status" value="1"/>
</dbReference>
<dbReference type="EMBL" id="JAEHOC010000032">
    <property type="protein sequence ID" value="KAG2428993.1"/>
    <property type="molecule type" value="Genomic_DNA"/>
</dbReference>
<dbReference type="Pfam" id="PF05977">
    <property type="entry name" value="MFS_3"/>
    <property type="match status" value="1"/>
</dbReference>
<proteinExistence type="predicted"/>
<sequence>MPTHVLTRLPAQGSAATLTLALAGSLPPPPTHAALPSPPPSAPLRPPDPHNKTERFRRVLQQPADFMTPELCGQLRRCVFVIVRGYLSSLYRACLGAYLDHQAAAAEALGMRVLVGNVCCCSTSARNSAALFAQIGAHTAPGDRVILLAHSHGTLAALDLLCNPAYAAVSERVECFIALNGVFGGTPMADLCTGSGLVSSLLEATWGRLLAVVGGGEAGVLRDMTAAARRAYNAQHGGRIAAVVRRVAVVALASHYRWPRHAAEAAGLAMLPQRMVMDALGWAPNDGCVPLASQLLPGADYVVCEGLHHVHTVDDLGAMDLRALTHALLVLASEARVALVQGSEEGLSLGCVNSYSENAWFTFIAAYAVIARLSPFDAATHTALFLICRRVPYLLLFPVTGLAADRLNRGALLVAVCLLEGAVSFTLPLVQQRQDIWLLYPLVFCQYCAQAFYDPARAAAIPGVVPRPLICVAGTLDTFGFSLMALGGAALAGHVAAVYGTAACFRIEGAAFLLAAVLMLPLATAAHGGSSASRRRRSGAAASEAAAAMAAAAAAAAAPEVEAPPELQPLLHPPPQPALDHGLPRKHRALGRDHAAAQRRNMDVAVQIWIKATGAMVWGAADILNGRFATDRAMQSLGGPDQTLGFILAAVGAGCVAGPLFANSITPGVARCWRVSVASAFGMLAAGYAVMAVAPNIFWVLPATCIRASGSNTLYIHSFAILQHRLHEGIRGRVFAVEFVLFTISEASSSLAAGWALDGLGWSEERLSMAMALLASCFMGLWAAYVWWMWRMEGSSTTASDEPA</sequence>
<evidence type="ECO:0000256" key="6">
    <source>
        <dbReference type="ARBA" id="ARBA00023136"/>
    </source>
</evidence>
<dbReference type="GO" id="GO:0005886">
    <property type="term" value="C:plasma membrane"/>
    <property type="evidence" value="ECO:0007669"/>
    <property type="project" value="UniProtKB-SubCell"/>
</dbReference>
<evidence type="ECO:0000256" key="4">
    <source>
        <dbReference type="ARBA" id="ARBA00022692"/>
    </source>
</evidence>
<dbReference type="Proteomes" id="UP000650467">
    <property type="component" value="Unassembled WGS sequence"/>
</dbReference>
<dbReference type="InterPro" id="IPR010290">
    <property type="entry name" value="TM_effector"/>
</dbReference>
<feature type="transmembrane region" description="Helical" evidence="8">
    <location>
        <begin position="410"/>
        <end position="430"/>
    </location>
</feature>